<sequence>MGSMIHLAVGRLEVDWGKNSGFTDHSALFQQTDLVQIPYYYVGQGPSEIDNKVEEKYEIFTKYKDGLSKPLGQVVDRLELLGYTLRQARSEFDFLSEFNSFSTYEFPFEALAAALSTVDVYEISADYGDGEDFGDFFRRHIFDRIGLAKFVKDPDEVKVAAAEAMENLSPYAILRLLAENPDARQLPVNWQFADVEYAGWAKRAQFVKDLDTENRFLIVTEGSSDAGILKHAFNLLMPHIADFFQFVDMQEGYPFTGTGNLYRFTQGLISIGIQNKVIILYDNDAEGTASYVRSLKLNLPHNMRVLKLPDLQDFKRFKTIGPHGTRLANINGRAAAIECYLDLGSDPIVRWNNFNKDTQDYQGELVGKTEFARKFYDLTSYSSEYDFRKLTRVLQHIVFSCVEMREALALQQLGSEPPW</sequence>
<reference evidence="2" key="1">
    <citation type="submission" date="2022-08" db="EMBL/GenBank/DDBJ databases">
        <title>Microvirga terrae sp. nov., isolated from soil.</title>
        <authorList>
            <person name="Kim K.H."/>
            <person name="Seo Y.L."/>
            <person name="Kim J.M."/>
            <person name="Lee J.K."/>
            <person name="Han D.M."/>
            <person name="Jeon C.O."/>
        </authorList>
    </citation>
    <scope>NUCLEOTIDE SEQUENCE</scope>
    <source>
        <strain evidence="2">R24</strain>
    </source>
</reference>
<proteinExistence type="predicted"/>
<dbReference type="Proteomes" id="UP001017257">
    <property type="component" value="Chromosome"/>
</dbReference>
<gene>
    <name evidence="2" type="ORF">HPT29_014765</name>
</gene>
<protein>
    <submittedName>
        <fullName evidence="2">HEPN/Toprim-associated domain-containing protein</fullName>
    </submittedName>
</protein>
<organism evidence="2 3">
    <name type="scientific">Microvirga terrae</name>
    <dbReference type="NCBI Taxonomy" id="2740529"/>
    <lineage>
        <taxon>Bacteria</taxon>
        <taxon>Pseudomonadati</taxon>
        <taxon>Pseudomonadota</taxon>
        <taxon>Alphaproteobacteria</taxon>
        <taxon>Hyphomicrobiales</taxon>
        <taxon>Methylobacteriaceae</taxon>
        <taxon>Microvirga</taxon>
    </lineage>
</organism>
<dbReference type="EMBL" id="CP102845">
    <property type="protein sequence ID" value="UVF17790.1"/>
    <property type="molecule type" value="Genomic_DNA"/>
</dbReference>
<dbReference type="InterPro" id="IPR041487">
    <property type="entry name" value="HEPN/Toprim-NTD1"/>
</dbReference>
<evidence type="ECO:0000259" key="1">
    <source>
        <dbReference type="Pfam" id="PF18871"/>
    </source>
</evidence>
<feature type="domain" description="HEPN/Toprim N-terminal" evidence="1">
    <location>
        <begin position="1"/>
        <end position="212"/>
    </location>
</feature>
<accession>A0ABY5RKR0</accession>
<keyword evidence="3" id="KW-1185">Reference proteome</keyword>
<evidence type="ECO:0000313" key="3">
    <source>
        <dbReference type="Proteomes" id="UP001017257"/>
    </source>
</evidence>
<evidence type="ECO:0000313" key="2">
    <source>
        <dbReference type="EMBL" id="UVF17790.1"/>
    </source>
</evidence>
<dbReference type="Pfam" id="PF18871">
    <property type="entry name" value="HEPN_Toprim_N"/>
    <property type="match status" value="1"/>
</dbReference>
<dbReference type="CDD" id="cd00188">
    <property type="entry name" value="TOPRIM"/>
    <property type="match status" value="1"/>
</dbReference>
<name>A0ABY5RKR0_9HYPH</name>
<dbReference type="RefSeq" id="WP_173946841.1">
    <property type="nucleotide sequence ID" value="NZ_CP102845.1"/>
</dbReference>